<evidence type="ECO:0000256" key="1">
    <source>
        <dbReference type="ARBA" id="ARBA00002584"/>
    </source>
</evidence>
<keyword evidence="7" id="KW-0496">Mitochondrion</keyword>
<dbReference type="GO" id="GO:0097250">
    <property type="term" value="P:mitochondrial respirasome assembly"/>
    <property type="evidence" value="ECO:0007669"/>
    <property type="project" value="TreeGrafter"/>
</dbReference>
<evidence type="ECO:0000313" key="12">
    <source>
        <dbReference type="EMBL" id="KAF2483856.1"/>
    </source>
</evidence>
<feature type="coiled-coil region" evidence="9">
    <location>
        <begin position="112"/>
        <end position="161"/>
    </location>
</feature>
<gene>
    <name evidence="12" type="ORF">BDY17DRAFT_309229</name>
</gene>
<keyword evidence="5 10" id="KW-0812">Transmembrane</keyword>
<evidence type="ECO:0000256" key="10">
    <source>
        <dbReference type="SAM" id="Phobius"/>
    </source>
</evidence>
<comment type="similarity">
    <text evidence="3">Belongs to the RCF1 family.</text>
</comment>
<organism evidence="12 13">
    <name type="scientific">Neohortaea acidophila</name>
    <dbReference type="NCBI Taxonomy" id="245834"/>
    <lineage>
        <taxon>Eukaryota</taxon>
        <taxon>Fungi</taxon>
        <taxon>Dikarya</taxon>
        <taxon>Ascomycota</taxon>
        <taxon>Pezizomycotina</taxon>
        <taxon>Dothideomycetes</taxon>
        <taxon>Dothideomycetidae</taxon>
        <taxon>Mycosphaerellales</taxon>
        <taxon>Teratosphaeriaceae</taxon>
        <taxon>Neohortaea</taxon>
    </lineage>
</organism>
<keyword evidence="9" id="KW-0175">Coiled coil</keyword>
<dbReference type="InterPro" id="IPR007667">
    <property type="entry name" value="Hypoxia_induced_domain"/>
</dbReference>
<evidence type="ECO:0000256" key="8">
    <source>
        <dbReference type="ARBA" id="ARBA00023136"/>
    </source>
</evidence>
<feature type="domain" description="HIG1" evidence="11">
    <location>
        <begin position="12"/>
        <end position="103"/>
    </location>
</feature>
<evidence type="ECO:0000256" key="4">
    <source>
        <dbReference type="ARBA" id="ARBA00011565"/>
    </source>
</evidence>
<evidence type="ECO:0000256" key="2">
    <source>
        <dbReference type="ARBA" id="ARBA00004325"/>
    </source>
</evidence>
<proteinExistence type="inferred from homology"/>
<comment type="subunit">
    <text evidence="4">Associates with the respiratory chain complex III/complex IV supercomplex.</text>
</comment>
<dbReference type="InterPro" id="IPR050355">
    <property type="entry name" value="RCF1"/>
</dbReference>
<protein>
    <submittedName>
        <fullName evidence="12">Hypoxia induced protein conserved region-domain-containing protein</fullName>
    </submittedName>
</protein>
<evidence type="ECO:0000313" key="13">
    <source>
        <dbReference type="Proteomes" id="UP000799767"/>
    </source>
</evidence>
<feature type="transmembrane region" description="Helical" evidence="10">
    <location>
        <begin position="73"/>
        <end position="92"/>
    </location>
</feature>
<comment type="subcellular location">
    <subcellularLocation>
        <location evidence="2">Mitochondrion membrane</location>
    </subcellularLocation>
</comment>
<keyword evidence="13" id="KW-1185">Reference proteome</keyword>
<sequence>MSVPGNINPAPPPSSFDSDPDFFEESRWVKFKRRLIEEPLIPLGCALTCWALYEATKSIKSGDKYKTNRMFRRRIYAQGLTILAVVGGSMYWDKDRDKRKEYNGLTAEKDRKEKLDAWLKELEARAEEEEELQKLRSKITKGQAEERRRLTESKKKAAEARLSEVKCVAEPGDLRNDGPILSELRRLWQGRR</sequence>
<evidence type="ECO:0000256" key="9">
    <source>
        <dbReference type="SAM" id="Coils"/>
    </source>
</evidence>
<keyword evidence="8 10" id="KW-0472">Membrane</keyword>
<dbReference type="RefSeq" id="XP_033590426.1">
    <property type="nucleotide sequence ID" value="XM_033735305.1"/>
</dbReference>
<dbReference type="Gene3D" id="6.10.140.1320">
    <property type="match status" value="1"/>
</dbReference>
<dbReference type="PANTHER" id="PTHR12297:SF3">
    <property type="entry name" value="HIG1 DOMAIN FAMILY MEMBER 1A"/>
    <property type="match status" value="1"/>
</dbReference>
<evidence type="ECO:0000256" key="7">
    <source>
        <dbReference type="ARBA" id="ARBA00023128"/>
    </source>
</evidence>
<dbReference type="Pfam" id="PF04588">
    <property type="entry name" value="HIG_1_N"/>
    <property type="match status" value="1"/>
</dbReference>
<dbReference type="Proteomes" id="UP000799767">
    <property type="component" value="Unassembled WGS sequence"/>
</dbReference>
<dbReference type="OrthoDB" id="6604018at2759"/>
<dbReference type="AlphaFoldDB" id="A0A6A6PVQ8"/>
<evidence type="ECO:0000256" key="5">
    <source>
        <dbReference type="ARBA" id="ARBA00022692"/>
    </source>
</evidence>
<accession>A0A6A6PVQ8</accession>
<evidence type="ECO:0000259" key="11">
    <source>
        <dbReference type="PROSITE" id="PS51503"/>
    </source>
</evidence>
<dbReference type="PANTHER" id="PTHR12297">
    <property type="entry name" value="HYPOXIA-INDUCBILE GENE 1 HIG1 -RELATED"/>
    <property type="match status" value="1"/>
</dbReference>
<name>A0A6A6PVQ8_9PEZI</name>
<evidence type="ECO:0000256" key="6">
    <source>
        <dbReference type="ARBA" id="ARBA00022989"/>
    </source>
</evidence>
<dbReference type="PROSITE" id="PS51503">
    <property type="entry name" value="HIG1"/>
    <property type="match status" value="1"/>
</dbReference>
<dbReference type="GeneID" id="54476307"/>
<evidence type="ECO:0000256" key="3">
    <source>
        <dbReference type="ARBA" id="ARBA00009366"/>
    </source>
</evidence>
<comment type="function">
    <text evidence="1">Cytochrome c oxidase subunit which plays a role in assembly of respiratory supercomplexes.</text>
</comment>
<reference evidence="12" key="1">
    <citation type="journal article" date="2020" name="Stud. Mycol.">
        <title>101 Dothideomycetes genomes: a test case for predicting lifestyles and emergence of pathogens.</title>
        <authorList>
            <person name="Haridas S."/>
            <person name="Albert R."/>
            <person name="Binder M."/>
            <person name="Bloem J."/>
            <person name="Labutti K."/>
            <person name="Salamov A."/>
            <person name="Andreopoulos B."/>
            <person name="Baker S."/>
            <person name="Barry K."/>
            <person name="Bills G."/>
            <person name="Bluhm B."/>
            <person name="Cannon C."/>
            <person name="Castanera R."/>
            <person name="Culley D."/>
            <person name="Daum C."/>
            <person name="Ezra D."/>
            <person name="Gonzalez J."/>
            <person name="Henrissat B."/>
            <person name="Kuo A."/>
            <person name="Liang C."/>
            <person name="Lipzen A."/>
            <person name="Lutzoni F."/>
            <person name="Magnuson J."/>
            <person name="Mondo S."/>
            <person name="Nolan M."/>
            <person name="Ohm R."/>
            <person name="Pangilinan J."/>
            <person name="Park H.-J."/>
            <person name="Ramirez L."/>
            <person name="Alfaro M."/>
            <person name="Sun H."/>
            <person name="Tritt A."/>
            <person name="Yoshinaga Y."/>
            <person name="Zwiers L.-H."/>
            <person name="Turgeon B."/>
            <person name="Goodwin S."/>
            <person name="Spatafora J."/>
            <person name="Crous P."/>
            <person name="Grigoriev I."/>
        </authorList>
    </citation>
    <scope>NUCLEOTIDE SEQUENCE</scope>
    <source>
        <strain evidence="12">CBS 113389</strain>
    </source>
</reference>
<keyword evidence="6 10" id="KW-1133">Transmembrane helix</keyword>
<dbReference type="EMBL" id="MU001634">
    <property type="protein sequence ID" value="KAF2483856.1"/>
    <property type="molecule type" value="Genomic_DNA"/>
</dbReference>
<dbReference type="GO" id="GO:0031966">
    <property type="term" value="C:mitochondrial membrane"/>
    <property type="evidence" value="ECO:0007669"/>
    <property type="project" value="UniProtKB-SubCell"/>
</dbReference>